<evidence type="ECO:0000313" key="3">
    <source>
        <dbReference type="EMBL" id="CAH2243589.1"/>
    </source>
</evidence>
<accession>A0A8S4S263</accession>
<reference evidence="3" key="1">
    <citation type="submission" date="2022-03" db="EMBL/GenBank/DDBJ databases">
        <authorList>
            <person name="Lindestad O."/>
        </authorList>
    </citation>
    <scope>NUCLEOTIDE SEQUENCE</scope>
</reference>
<name>A0A8S4S263_9NEOP</name>
<evidence type="ECO:0000259" key="2">
    <source>
        <dbReference type="SMART" id="SM00836"/>
    </source>
</evidence>
<dbReference type="Proteomes" id="UP000838756">
    <property type="component" value="Unassembled WGS sequence"/>
</dbReference>
<dbReference type="EMBL" id="CAKXAJ010025755">
    <property type="protein sequence ID" value="CAH2243589.1"/>
    <property type="molecule type" value="Genomic_DNA"/>
</dbReference>
<feature type="region of interest" description="Disordered" evidence="1">
    <location>
        <begin position="476"/>
        <end position="552"/>
    </location>
</feature>
<dbReference type="PANTHER" id="PTHR16043:SF1">
    <property type="entry name" value="DALR ANTICODON-BINDING DOMAIN-CONTAINING PROTEIN 3"/>
    <property type="match status" value="1"/>
</dbReference>
<evidence type="ECO:0000313" key="4">
    <source>
        <dbReference type="Proteomes" id="UP000838756"/>
    </source>
</evidence>
<evidence type="ECO:0000256" key="1">
    <source>
        <dbReference type="SAM" id="MobiDB-lite"/>
    </source>
</evidence>
<feature type="compositionally biased region" description="Basic and acidic residues" evidence="1">
    <location>
        <begin position="500"/>
        <end position="515"/>
    </location>
</feature>
<protein>
    <submittedName>
        <fullName evidence="3">Jg25801 protein</fullName>
    </submittedName>
</protein>
<dbReference type="SMART" id="SM00836">
    <property type="entry name" value="DALR_1"/>
    <property type="match status" value="1"/>
</dbReference>
<dbReference type="Pfam" id="PF05746">
    <property type="entry name" value="DALR_1"/>
    <property type="match status" value="1"/>
</dbReference>
<feature type="domain" description="DALR anticodon binding" evidence="2">
    <location>
        <begin position="288"/>
        <end position="433"/>
    </location>
</feature>
<dbReference type="InterPro" id="IPR008909">
    <property type="entry name" value="DALR_anticod-bd"/>
</dbReference>
<dbReference type="GO" id="GO:0006420">
    <property type="term" value="P:arginyl-tRNA aminoacylation"/>
    <property type="evidence" value="ECO:0007669"/>
    <property type="project" value="InterPro"/>
</dbReference>
<dbReference type="InterPro" id="IPR037380">
    <property type="entry name" value="DALRD3"/>
</dbReference>
<dbReference type="OrthoDB" id="9990834at2759"/>
<organism evidence="3 4">
    <name type="scientific">Pararge aegeria aegeria</name>
    <dbReference type="NCBI Taxonomy" id="348720"/>
    <lineage>
        <taxon>Eukaryota</taxon>
        <taxon>Metazoa</taxon>
        <taxon>Ecdysozoa</taxon>
        <taxon>Arthropoda</taxon>
        <taxon>Hexapoda</taxon>
        <taxon>Insecta</taxon>
        <taxon>Pterygota</taxon>
        <taxon>Neoptera</taxon>
        <taxon>Endopterygota</taxon>
        <taxon>Lepidoptera</taxon>
        <taxon>Glossata</taxon>
        <taxon>Ditrysia</taxon>
        <taxon>Papilionoidea</taxon>
        <taxon>Nymphalidae</taxon>
        <taxon>Satyrinae</taxon>
        <taxon>Satyrini</taxon>
        <taxon>Parargina</taxon>
        <taxon>Pararge</taxon>
    </lineage>
</organism>
<keyword evidence="4" id="KW-1185">Reference proteome</keyword>
<dbReference type="AlphaFoldDB" id="A0A8S4S263"/>
<dbReference type="SUPFAM" id="SSF47323">
    <property type="entry name" value="Anticodon-binding domain of a subclass of class I aminoacyl-tRNA synthetases"/>
    <property type="match status" value="1"/>
</dbReference>
<feature type="compositionally biased region" description="Basic residues" evidence="1">
    <location>
        <begin position="485"/>
        <end position="495"/>
    </location>
</feature>
<dbReference type="PANTHER" id="PTHR16043">
    <property type="entry name" value="DALRD3 PROTEIN"/>
    <property type="match status" value="1"/>
</dbReference>
<sequence>MLQDDLQSFVQNLYKYLVSEEECTMGMLVKKHSTKLQTQGDFSFLNTATAWQEFLCDEQLQRIDGTLLKCVDKDIADLIKTSKDWPIRIEKAVEVKNRIHLFLDRQRAIRAAFQSAINNHAEILKIISTDTTVVKIDPYCINTNCITYLRLKCTSEVLKNLYLIRSYPKIQNLIIVVTWRSSYKYLGSDMASLDVQSVFCGTVLNARTCLKEKSVTASEYIRLRQDELTLIAQHKYGLRVSTEEKWKDFIAYLGESAVAFELLQTKCSSPVKIQFDASGGSSKGAAFILYNGARLESIIRTFEEKVAEGSYPSLPSLENTDLSLLTDEDEWSLIFTYIMGLPSLLDSSVCVDESTLVRRHDDRVHEFRPHLICKFLSNMVKRFSQYYRRVRILTEPRQHLLPVLYARIHMLTILNNTLKLCLRILNIKSVSQMYIMSNRDFINMSIADLIQAAEYIERRERVFFVAESEHGYASSLPAYEETRAGGRRPKTKKSQGSRTTHNELEKNSGRRDKSTSEGNVDSEDNGSNQDGHTPLFAPVRPVRPRAPEFISL</sequence>
<dbReference type="GO" id="GO:0000049">
    <property type="term" value="F:tRNA binding"/>
    <property type="evidence" value="ECO:0007669"/>
    <property type="project" value="TreeGrafter"/>
</dbReference>
<dbReference type="InterPro" id="IPR009080">
    <property type="entry name" value="tRNAsynth_Ia_anticodon-bd"/>
</dbReference>
<dbReference type="GO" id="GO:0005524">
    <property type="term" value="F:ATP binding"/>
    <property type="evidence" value="ECO:0007669"/>
    <property type="project" value="InterPro"/>
</dbReference>
<gene>
    <name evidence="3" type="primary">jg25801</name>
    <name evidence="3" type="ORF">PAEG_LOCUS19700</name>
</gene>
<comment type="caution">
    <text evidence="3">The sequence shown here is derived from an EMBL/GenBank/DDBJ whole genome shotgun (WGS) entry which is preliminary data.</text>
</comment>
<dbReference type="Gene3D" id="1.10.730.10">
    <property type="entry name" value="Isoleucyl-tRNA Synthetase, Domain 1"/>
    <property type="match status" value="1"/>
</dbReference>
<dbReference type="GO" id="GO:0106217">
    <property type="term" value="P:tRNA C3-cytosine methylation"/>
    <property type="evidence" value="ECO:0007669"/>
    <property type="project" value="TreeGrafter"/>
</dbReference>
<dbReference type="GO" id="GO:0004814">
    <property type="term" value="F:arginine-tRNA ligase activity"/>
    <property type="evidence" value="ECO:0007669"/>
    <property type="project" value="InterPro"/>
</dbReference>
<proteinExistence type="predicted"/>